<evidence type="ECO:0000313" key="3">
    <source>
        <dbReference type="Proteomes" id="UP000028702"/>
    </source>
</evidence>
<keyword evidence="3" id="KW-1185">Reference proteome</keyword>
<keyword evidence="1" id="KW-0812">Transmembrane</keyword>
<dbReference type="AlphaFoldDB" id="A0A081BDE3"/>
<gene>
    <name evidence="2" type="ORF">M2A_2560</name>
</gene>
<evidence type="ECO:0000256" key="1">
    <source>
        <dbReference type="SAM" id="Phobius"/>
    </source>
</evidence>
<keyword evidence="1" id="KW-1133">Transmembrane helix</keyword>
<proteinExistence type="predicted"/>
<dbReference type="eggNOG" id="ENOG5032TME">
    <property type="taxonomic scope" value="Bacteria"/>
</dbReference>
<accession>A0A081BDE3</accession>
<sequence length="242" mass="26949">MDAAVKERPAWLIPLVAALAILGLSVIFLYYYFGPSANELLGLSPKATASDEIVEVSVGGKTLYVPSHFTRYPAQRGGTQEELALHALLPDLTPFSPEERALFEDNSPNSRVVLFSLKAGDMTLPEDQRFAAVYSRYFSGEEPKEVMNGREHYAFAEGSGYRDQDLFLATDEQGEMLLLLCFRETPVIFSPSCSRTKVLPSGLVLTYRYKRARLKNWAAIDRNIQTLVDSFSEKPRQAAPAS</sequence>
<dbReference type="RefSeq" id="WP_045448251.1">
    <property type="nucleotide sequence ID" value="NZ_BBIO01000014.1"/>
</dbReference>
<reference evidence="2 3" key="1">
    <citation type="submission" date="2014-07" db="EMBL/GenBank/DDBJ databases">
        <title>Tepidicaulis marinum gen. nov., sp. nov., a novel marine bacterium denitrifying nitrate to nitrous oxide strictly under microaerobic conditions.</title>
        <authorList>
            <person name="Takeuchi M."/>
            <person name="Yamagishi T."/>
            <person name="Kamagata Y."/>
            <person name="Oshima K."/>
            <person name="Hattori M."/>
            <person name="Katayama T."/>
            <person name="Hanada S."/>
            <person name="Tamaki H."/>
            <person name="Marumo K."/>
            <person name="Maeda H."/>
            <person name="Nedachi M."/>
            <person name="Iwasaki W."/>
            <person name="Suwa Y."/>
            <person name="Sakata S."/>
        </authorList>
    </citation>
    <scope>NUCLEOTIDE SEQUENCE [LARGE SCALE GENOMIC DNA]</scope>
    <source>
        <strain evidence="2 3">MA2</strain>
    </source>
</reference>
<comment type="caution">
    <text evidence="2">The sequence shown here is derived from an EMBL/GenBank/DDBJ whole genome shotgun (WGS) entry which is preliminary data.</text>
</comment>
<evidence type="ECO:0000313" key="2">
    <source>
        <dbReference type="EMBL" id="GAK46061.1"/>
    </source>
</evidence>
<name>A0A081BDE3_9HYPH</name>
<organism evidence="2 3">
    <name type="scientific">Tepidicaulis marinus</name>
    <dbReference type="NCBI Taxonomy" id="1333998"/>
    <lineage>
        <taxon>Bacteria</taxon>
        <taxon>Pseudomonadati</taxon>
        <taxon>Pseudomonadota</taxon>
        <taxon>Alphaproteobacteria</taxon>
        <taxon>Hyphomicrobiales</taxon>
        <taxon>Parvibaculaceae</taxon>
        <taxon>Tepidicaulis</taxon>
    </lineage>
</organism>
<dbReference type="EMBL" id="BBIO01000014">
    <property type="protein sequence ID" value="GAK46061.1"/>
    <property type="molecule type" value="Genomic_DNA"/>
</dbReference>
<feature type="transmembrane region" description="Helical" evidence="1">
    <location>
        <begin position="12"/>
        <end position="33"/>
    </location>
</feature>
<protein>
    <submittedName>
        <fullName evidence="2">Conserved protein</fullName>
    </submittedName>
</protein>
<dbReference type="Proteomes" id="UP000028702">
    <property type="component" value="Unassembled WGS sequence"/>
</dbReference>
<keyword evidence="1" id="KW-0472">Membrane</keyword>